<accession>A0A5J9VP64</accession>
<dbReference type="Proteomes" id="UP000324897">
    <property type="component" value="Chromosome 4"/>
</dbReference>
<dbReference type="InterPro" id="IPR015915">
    <property type="entry name" value="Kelch-typ_b-propeller"/>
</dbReference>
<organism evidence="1 2">
    <name type="scientific">Eragrostis curvula</name>
    <name type="common">weeping love grass</name>
    <dbReference type="NCBI Taxonomy" id="38414"/>
    <lineage>
        <taxon>Eukaryota</taxon>
        <taxon>Viridiplantae</taxon>
        <taxon>Streptophyta</taxon>
        <taxon>Embryophyta</taxon>
        <taxon>Tracheophyta</taxon>
        <taxon>Spermatophyta</taxon>
        <taxon>Magnoliopsida</taxon>
        <taxon>Liliopsida</taxon>
        <taxon>Poales</taxon>
        <taxon>Poaceae</taxon>
        <taxon>PACMAD clade</taxon>
        <taxon>Chloridoideae</taxon>
        <taxon>Eragrostideae</taxon>
        <taxon>Eragrostidinae</taxon>
        <taxon>Eragrostis</taxon>
    </lineage>
</organism>
<proteinExistence type="predicted"/>
<name>A0A5J9VP64_9POAL</name>
<evidence type="ECO:0000313" key="2">
    <source>
        <dbReference type="Proteomes" id="UP000324897"/>
    </source>
</evidence>
<dbReference type="InterPro" id="IPR011043">
    <property type="entry name" value="Gal_Oxase/kelch_b-propeller"/>
</dbReference>
<dbReference type="OrthoDB" id="894159at2759"/>
<protein>
    <submittedName>
        <fullName evidence="1">Uncharacterized protein</fullName>
    </submittedName>
</protein>
<dbReference type="Gene3D" id="2.120.10.80">
    <property type="entry name" value="Kelch-type beta propeller"/>
    <property type="match status" value="1"/>
</dbReference>
<feature type="non-terminal residue" evidence="1">
    <location>
        <position position="1"/>
    </location>
</feature>
<keyword evidence="2" id="KW-1185">Reference proteome</keyword>
<gene>
    <name evidence="1" type="ORF">EJB05_10571</name>
</gene>
<sequence length="144" mass="15933">MSGGVNGIVYFLSLEVDCIHSFDLETEEWKQALSLPPLRSQQHDVSCVSAVVTLSNSLVVVDEIGISSTIDLWFLKDSEKALWVKQYSIIPAANSACHVPIMVLEDGKILLFTRLGGSISTYDPRANTWMKPTEAANPWMSVYV</sequence>
<reference evidence="1 2" key="1">
    <citation type="journal article" date="2019" name="Sci. Rep.">
        <title>A high-quality genome of Eragrostis curvula grass provides insights into Poaceae evolution and supports new strategies to enhance forage quality.</title>
        <authorList>
            <person name="Carballo J."/>
            <person name="Santos B.A.C.M."/>
            <person name="Zappacosta D."/>
            <person name="Garbus I."/>
            <person name="Selva J.P."/>
            <person name="Gallo C.A."/>
            <person name="Diaz A."/>
            <person name="Albertini E."/>
            <person name="Caccamo M."/>
            <person name="Echenique V."/>
        </authorList>
    </citation>
    <scope>NUCLEOTIDE SEQUENCE [LARGE SCALE GENOMIC DNA]</scope>
    <source>
        <strain evidence="2">cv. Victoria</strain>
        <tissue evidence="1">Leaf</tissue>
    </source>
</reference>
<comment type="caution">
    <text evidence="1">The sequence shown here is derived from an EMBL/GenBank/DDBJ whole genome shotgun (WGS) entry which is preliminary data.</text>
</comment>
<dbReference type="Gramene" id="TVU37265">
    <property type="protein sequence ID" value="TVU37265"/>
    <property type="gene ID" value="EJB05_10571"/>
</dbReference>
<dbReference type="AlphaFoldDB" id="A0A5J9VP64"/>
<dbReference type="SUPFAM" id="SSF50965">
    <property type="entry name" value="Galactose oxidase, central domain"/>
    <property type="match status" value="1"/>
</dbReference>
<dbReference type="EMBL" id="RWGY01000007">
    <property type="protein sequence ID" value="TVU37265.1"/>
    <property type="molecule type" value="Genomic_DNA"/>
</dbReference>
<evidence type="ECO:0000313" key="1">
    <source>
        <dbReference type="EMBL" id="TVU37265.1"/>
    </source>
</evidence>